<proteinExistence type="predicted"/>
<accession>A0A139LS44</accession>
<dbReference type="Proteomes" id="UP000070319">
    <property type="component" value="Unassembled WGS sequence"/>
</dbReference>
<comment type="caution">
    <text evidence="1">The sequence shown here is derived from an EMBL/GenBank/DDBJ whole genome shotgun (WGS) entry which is preliminary data.</text>
</comment>
<protein>
    <submittedName>
        <fullName evidence="1">Uncharacterized protein</fullName>
    </submittedName>
</protein>
<name>A0A139LS44_9BACE</name>
<dbReference type="PATRIC" id="fig|329854.7.peg.800"/>
<sequence length="42" mass="5110">MRNSAFFAYFYKRTFYFFDINMVTYKISPCKKKLLQGLIDLS</sequence>
<dbReference type="EMBL" id="LTDF01000045">
    <property type="protein sequence ID" value="KXT54264.1"/>
    <property type="molecule type" value="Genomic_DNA"/>
</dbReference>
<evidence type="ECO:0000313" key="1">
    <source>
        <dbReference type="EMBL" id="KXT54264.1"/>
    </source>
</evidence>
<evidence type="ECO:0000313" key="2">
    <source>
        <dbReference type="Proteomes" id="UP000070319"/>
    </source>
</evidence>
<reference evidence="1 2" key="1">
    <citation type="submission" date="2016-02" db="EMBL/GenBank/DDBJ databases">
        <authorList>
            <person name="Wen L."/>
            <person name="He K."/>
            <person name="Yang H."/>
        </authorList>
    </citation>
    <scope>NUCLEOTIDE SEQUENCE [LARGE SCALE GENOMIC DNA]</scope>
    <source>
        <strain evidence="1 2">KLE1704</strain>
    </source>
</reference>
<organism evidence="1">
    <name type="scientific">Bacteroides intestinalis</name>
    <dbReference type="NCBI Taxonomy" id="329854"/>
    <lineage>
        <taxon>Bacteria</taxon>
        <taxon>Pseudomonadati</taxon>
        <taxon>Bacteroidota</taxon>
        <taxon>Bacteroidia</taxon>
        <taxon>Bacteroidales</taxon>
        <taxon>Bacteroidaceae</taxon>
        <taxon>Bacteroides</taxon>
    </lineage>
</organism>
<dbReference type="AlphaFoldDB" id="A0A139LS44"/>
<gene>
    <name evidence="1" type="ORF">HMPREF2531_00797</name>
</gene>